<sequence>MIRKASRVLIIDDDKLMLRALSKAISRSLTVSDVVTLNDPLLAESYLAAEQADYDLIISDFQMPQLSGKEVLTIAKHCKPKAMRIIVSGDIAENLISKDEVPANYFMQKPFSKQDLKLLEEFLRRAAQLSYSDEQQIILGMLPYFPYPSYEVNEALNQISLLNNIHDNQLLKLIEKAVNVFKTESAKLEFTPNMIRFVATAYFISIELMHIIGVGQQYEVINDYLTWSSQACSIASDTGSTKEMSELVYLTVFTGYIEYLIQQYFSIKSNIVHENKAQLYSKFLLIWGIDSYVVENRLRLIQTSPHEKYEDLISNLFIKLNPHQTAINISQINEKGTSNGKMVTVIEHLRSKKLVLKEV</sequence>
<organism evidence="4 5">
    <name type="scientific">Pseudoalteromonas luteoviolacea S4060-1</name>
    <dbReference type="NCBI Taxonomy" id="1365257"/>
    <lineage>
        <taxon>Bacteria</taxon>
        <taxon>Pseudomonadati</taxon>
        <taxon>Pseudomonadota</taxon>
        <taxon>Gammaproteobacteria</taxon>
        <taxon>Alteromonadales</taxon>
        <taxon>Pseudoalteromonadaceae</taxon>
        <taxon>Pseudoalteromonas</taxon>
    </lineage>
</organism>
<dbReference type="InterPro" id="IPR011006">
    <property type="entry name" value="CheY-like_superfamily"/>
</dbReference>
<dbReference type="GO" id="GO:0000160">
    <property type="term" value="P:phosphorelay signal transduction system"/>
    <property type="evidence" value="ECO:0007669"/>
    <property type="project" value="InterPro"/>
</dbReference>
<dbReference type="SMART" id="SM00448">
    <property type="entry name" value="REC"/>
    <property type="match status" value="1"/>
</dbReference>
<protein>
    <recommendedName>
        <fullName evidence="3">Response regulatory domain-containing protein</fullName>
    </recommendedName>
</protein>
<name>A0A167LG05_9GAMM</name>
<dbReference type="PROSITE" id="PS50110">
    <property type="entry name" value="RESPONSE_REGULATORY"/>
    <property type="match status" value="1"/>
</dbReference>
<dbReference type="AlphaFoldDB" id="A0A167LG05"/>
<reference evidence="4 5" key="1">
    <citation type="submission" date="2013-07" db="EMBL/GenBank/DDBJ databases">
        <title>Comparative Genomic and Metabolomic Analysis of Twelve Strains of Pseudoalteromonas luteoviolacea.</title>
        <authorList>
            <person name="Vynne N.G."/>
            <person name="Mansson M."/>
            <person name="Gram L."/>
        </authorList>
    </citation>
    <scope>NUCLEOTIDE SEQUENCE [LARGE SCALE GENOMIC DNA]</scope>
    <source>
        <strain evidence="4 5">S4060-1</strain>
    </source>
</reference>
<dbReference type="RefSeq" id="WP_063381812.1">
    <property type="nucleotide sequence ID" value="NZ_AUXX01000027.1"/>
</dbReference>
<evidence type="ECO:0000256" key="2">
    <source>
        <dbReference type="PROSITE-ProRule" id="PRU00169"/>
    </source>
</evidence>
<dbReference type="EMBL" id="AUXX01000027">
    <property type="protein sequence ID" value="KZN64454.1"/>
    <property type="molecule type" value="Genomic_DNA"/>
</dbReference>
<dbReference type="InterPro" id="IPR050595">
    <property type="entry name" value="Bact_response_regulator"/>
</dbReference>
<dbReference type="Proteomes" id="UP000076661">
    <property type="component" value="Unassembled WGS sequence"/>
</dbReference>
<dbReference type="PATRIC" id="fig|1365257.3.peg.3301"/>
<feature type="domain" description="Response regulatory" evidence="3">
    <location>
        <begin position="7"/>
        <end position="124"/>
    </location>
</feature>
<comment type="caution">
    <text evidence="4">The sequence shown here is derived from an EMBL/GenBank/DDBJ whole genome shotgun (WGS) entry which is preliminary data.</text>
</comment>
<keyword evidence="1 2" id="KW-0597">Phosphoprotein</keyword>
<dbReference type="SUPFAM" id="SSF52172">
    <property type="entry name" value="CheY-like"/>
    <property type="match status" value="1"/>
</dbReference>
<dbReference type="InterPro" id="IPR001789">
    <property type="entry name" value="Sig_transdc_resp-reg_receiver"/>
</dbReference>
<evidence type="ECO:0000313" key="5">
    <source>
        <dbReference type="Proteomes" id="UP000076661"/>
    </source>
</evidence>
<dbReference type="Gene3D" id="3.40.50.2300">
    <property type="match status" value="1"/>
</dbReference>
<evidence type="ECO:0000259" key="3">
    <source>
        <dbReference type="PROSITE" id="PS50110"/>
    </source>
</evidence>
<evidence type="ECO:0000313" key="4">
    <source>
        <dbReference type="EMBL" id="KZN64454.1"/>
    </source>
</evidence>
<dbReference type="Pfam" id="PF00072">
    <property type="entry name" value="Response_reg"/>
    <property type="match status" value="1"/>
</dbReference>
<feature type="modified residue" description="4-aspartylphosphate" evidence="2">
    <location>
        <position position="60"/>
    </location>
</feature>
<proteinExistence type="predicted"/>
<accession>A0A167LG05</accession>
<dbReference type="PANTHER" id="PTHR44591:SF3">
    <property type="entry name" value="RESPONSE REGULATORY DOMAIN-CONTAINING PROTEIN"/>
    <property type="match status" value="1"/>
</dbReference>
<dbReference type="PANTHER" id="PTHR44591">
    <property type="entry name" value="STRESS RESPONSE REGULATOR PROTEIN 1"/>
    <property type="match status" value="1"/>
</dbReference>
<evidence type="ECO:0000256" key="1">
    <source>
        <dbReference type="ARBA" id="ARBA00022553"/>
    </source>
</evidence>
<gene>
    <name evidence="4" type="ORF">N478_22420</name>
</gene>